<feature type="signal peptide" evidence="1">
    <location>
        <begin position="1"/>
        <end position="21"/>
    </location>
</feature>
<gene>
    <name evidence="2" type="ORF">GEV47_15375</name>
</gene>
<name>A0A843YX59_9BURK</name>
<evidence type="ECO:0000256" key="1">
    <source>
        <dbReference type="SAM" id="SignalP"/>
    </source>
</evidence>
<keyword evidence="1" id="KW-0732">Signal</keyword>
<evidence type="ECO:0000313" key="2">
    <source>
        <dbReference type="EMBL" id="MQR02058.1"/>
    </source>
</evidence>
<evidence type="ECO:0000313" key="3">
    <source>
        <dbReference type="Proteomes" id="UP000451565"/>
    </source>
</evidence>
<dbReference type="RefSeq" id="WP_153235689.1">
    <property type="nucleotide sequence ID" value="NZ_WINI01000008.1"/>
</dbReference>
<organism evidence="2 3">
    <name type="scientific">Glaciimonas soli</name>
    <dbReference type="NCBI Taxonomy" id="2590999"/>
    <lineage>
        <taxon>Bacteria</taxon>
        <taxon>Pseudomonadati</taxon>
        <taxon>Pseudomonadota</taxon>
        <taxon>Betaproteobacteria</taxon>
        <taxon>Burkholderiales</taxon>
        <taxon>Oxalobacteraceae</taxon>
        <taxon>Glaciimonas</taxon>
    </lineage>
</organism>
<feature type="chain" id="PRO_5032859514" evidence="1">
    <location>
        <begin position="22"/>
        <end position="219"/>
    </location>
</feature>
<dbReference type="AlphaFoldDB" id="A0A843YX59"/>
<proteinExistence type="predicted"/>
<keyword evidence="3" id="KW-1185">Reference proteome</keyword>
<reference evidence="2 3" key="1">
    <citation type="submission" date="2019-10" db="EMBL/GenBank/DDBJ databases">
        <title>Glaciimonas soli sp. nov., a psychrophilic bacterium isolated from the forest soil of a high elevation mountain in Taiwan.</title>
        <authorList>
            <person name="Wang L.-T."/>
            <person name="Shieh W.Y."/>
        </authorList>
    </citation>
    <scope>NUCLEOTIDE SEQUENCE [LARGE SCALE GENOMIC DNA]</scope>
    <source>
        <strain evidence="2 3">GS1</strain>
    </source>
</reference>
<sequence>MSKRVSVLLVALILNATISFAQDKVVTNKSEEALRLFAQCDAELFQMLKKNPDLLGSDVQVENRGDVATISVPDTLSEKGNEQVFKAPVTVAGLRLLAWHNEIAYDIDIGGLLYWGFKIEGDPGAIAKKINALLPEAGKLVSAGPVWARSEKRSIGDPMDLWHAGGESGVAAKKGTVERVLVIEEDTPGKSTLYCSLQGSVTAPLLHKLRPDLLPKEYP</sequence>
<accession>A0A843YX59</accession>
<dbReference type="OrthoDB" id="7064603at2"/>
<comment type="caution">
    <text evidence="2">The sequence shown here is derived from an EMBL/GenBank/DDBJ whole genome shotgun (WGS) entry which is preliminary data.</text>
</comment>
<dbReference type="EMBL" id="WINI01000008">
    <property type="protein sequence ID" value="MQR02058.1"/>
    <property type="molecule type" value="Genomic_DNA"/>
</dbReference>
<dbReference type="Proteomes" id="UP000451565">
    <property type="component" value="Unassembled WGS sequence"/>
</dbReference>
<protein>
    <submittedName>
        <fullName evidence="2">Uncharacterized protein</fullName>
    </submittedName>
</protein>